<comment type="caution">
    <text evidence="22">The sequence shown here is derived from an EMBL/GenBank/DDBJ whole genome shotgun (WGS) entry which is preliminary data.</text>
</comment>
<proteinExistence type="inferred from homology"/>
<feature type="binding site" evidence="13 15">
    <location>
        <begin position="365"/>
        <end position="366"/>
    </location>
    <ligand>
        <name>IMP</name>
        <dbReference type="ChEBI" id="CHEBI:58053"/>
    </ligand>
</feature>
<feature type="binding site" evidence="13 15">
    <location>
        <position position="307"/>
    </location>
    <ligand>
        <name>IMP</name>
        <dbReference type="ChEBI" id="CHEBI:58053"/>
    </ligand>
</feature>
<dbReference type="GO" id="GO:0003938">
    <property type="term" value="F:IMP dehydrogenase activity"/>
    <property type="evidence" value="ECO:0007669"/>
    <property type="project" value="UniProtKB-UniRule"/>
</dbReference>
<dbReference type="PIRSF" id="PIRSF000130">
    <property type="entry name" value="IMPDH"/>
    <property type="match status" value="1"/>
</dbReference>
<feature type="binding site" description="in other chain" evidence="13 17">
    <location>
        <position position="309"/>
    </location>
    <ligand>
        <name>K(+)</name>
        <dbReference type="ChEBI" id="CHEBI:29103"/>
        <note>ligand shared between two tetrameric partners</note>
    </ligand>
</feature>
<accession>A0A9X3IUW8</accession>
<evidence type="ECO:0000256" key="5">
    <source>
        <dbReference type="ARBA" id="ARBA00022737"/>
    </source>
</evidence>
<dbReference type="InterPro" id="IPR001093">
    <property type="entry name" value="IMP_DH_GMPRt"/>
</dbReference>
<keyword evidence="9 13" id="KW-0560">Oxidoreductase</keyword>
<comment type="catalytic activity">
    <reaction evidence="12 13 20">
        <text>IMP + NAD(+) + H2O = XMP + NADH + H(+)</text>
        <dbReference type="Rhea" id="RHEA:11708"/>
        <dbReference type="ChEBI" id="CHEBI:15377"/>
        <dbReference type="ChEBI" id="CHEBI:15378"/>
        <dbReference type="ChEBI" id="CHEBI:57464"/>
        <dbReference type="ChEBI" id="CHEBI:57540"/>
        <dbReference type="ChEBI" id="CHEBI:57945"/>
        <dbReference type="ChEBI" id="CHEBI:58053"/>
        <dbReference type="EC" id="1.1.1.205"/>
    </reaction>
</comment>
<evidence type="ECO:0000259" key="21">
    <source>
        <dbReference type="PROSITE" id="PS51371"/>
    </source>
</evidence>
<feature type="binding site" evidence="13">
    <location>
        <position position="247"/>
    </location>
    <ligand>
        <name>NAD(+)</name>
        <dbReference type="ChEBI" id="CHEBI:57540"/>
    </ligand>
</feature>
<keyword evidence="4 13" id="KW-0479">Metal-binding</keyword>
<dbReference type="PROSITE" id="PS00487">
    <property type="entry name" value="IMP_DH_GMP_RED"/>
    <property type="match status" value="1"/>
</dbReference>
<feature type="binding site" evidence="13 16">
    <location>
        <begin position="302"/>
        <end position="304"/>
    </location>
    <ligand>
        <name>NAD(+)</name>
        <dbReference type="ChEBI" id="CHEBI:57540"/>
    </ligand>
</feature>
<dbReference type="CDD" id="cd04601">
    <property type="entry name" value="CBS_pair_IMPDH"/>
    <property type="match status" value="1"/>
</dbReference>
<dbReference type="Pfam" id="PF00478">
    <property type="entry name" value="IMPDH"/>
    <property type="match status" value="1"/>
</dbReference>
<organism evidence="22 23">
    <name type="scientific">Parathalassolituus penaei</name>
    <dbReference type="NCBI Taxonomy" id="2997323"/>
    <lineage>
        <taxon>Bacteria</taxon>
        <taxon>Pseudomonadati</taxon>
        <taxon>Pseudomonadota</taxon>
        <taxon>Gammaproteobacteria</taxon>
        <taxon>Oceanospirillales</taxon>
        <taxon>Oceanospirillaceae</taxon>
        <taxon>Parathalassolituus</taxon>
    </lineage>
</organism>
<evidence type="ECO:0000256" key="13">
    <source>
        <dbReference type="HAMAP-Rule" id="MF_01964"/>
    </source>
</evidence>
<keyword evidence="7 13" id="KW-0658">Purine biosynthesis</keyword>
<feature type="binding site" evidence="13 15">
    <location>
        <begin position="342"/>
        <end position="344"/>
    </location>
    <ligand>
        <name>IMP</name>
        <dbReference type="ChEBI" id="CHEBI:58053"/>
    </ligand>
</feature>
<dbReference type="GO" id="GO:0006183">
    <property type="term" value="P:GTP biosynthetic process"/>
    <property type="evidence" value="ECO:0007669"/>
    <property type="project" value="TreeGrafter"/>
</dbReference>
<dbReference type="FunFam" id="3.20.20.70:FF:000003">
    <property type="entry name" value="GMP reductase"/>
    <property type="match status" value="1"/>
</dbReference>
<comment type="similarity">
    <text evidence="2 13 19">Belongs to the IMPDH/GMPR family.</text>
</comment>
<evidence type="ECO:0000256" key="20">
    <source>
        <dbReference type="RuleBase" id="RU003928"/>
    </source>
</evidence>
<gene>
    <name evidence="13 22" type="primary">guaB</name>
    <name evidence="22" type="ORF">OUO13_15655</name>
</gene>
<evidence type="ECO:0000256" key="4">
    <source>
        <dbReference type="ARBA" id="ARBA00022723"/>
    </source>
</evidence>
<evidence type="ECO:0000256" key="8">
    <source>
        <dbReference type="ARBA" id="ARBA00022958"/>
    </source>
</evidence>
<dbReference type="SUPFAM" id="SSF51412">
    <property type="entry name" value="Inosine monophosphate dehydrogenase (IMPDH)"/>
    <property type="match status" value="1"/>
</dbReference>
<evidence type="ECO:0000256" key="16">
    <source>
        <dbReference type="PIRSR" id="PIRSR000130-3"/>
    </source>
</evidence>
<feature type="active site" description="Thioimidate intermediate" evidence="13 14">
    <location>
        <position position="309"/>
    </location>
</feature>
<feature type="binding site" evidence="16">
    <location>
        <begin position="247"/>
        <end position="249"/>
    </location>
    <ligand>
        <name>NAD(+)</name>
        <dbReference type="ChEBI" id="CHEBI:57540"/>
    </ligand>
</feature>
<keyword evidence="23" id="KW-1185">Reference proteome</keyword>
<feature type="binding site" evidence="13">
    <location>
        <position position="477"/>
    </location>
    <ligand>
        <name>K(+)</name>
        <dbReference type="ChEBI" id="CHEBI:29103"/>
        <note>ligand shared between two tetrameric partners</note>
    </ligand>
</feature>
<feature type="binding site" description="in other chain" evidence="13 17">
    <location>
        <position position="306"/>
    </location>
    <ligand>
        <name>K(+)</name>
        <dbReference type="ChEBI" id="CHEBI:29103"/>
        <note>ligand shared between two tetrameric partners</note>
    </ligand>
</feature>
<evidence type="ECO:0000256" key="10">
    <source>
        <dbReference type="ARBA" id="ARBA00023027"/>
    </source>
</evidence>
<dbReference type="EMBL" id="JAPNOA010000056">
    <property type="protein sequence ID" value="MCY0966623.1"/>
    <property type="molecule type" value="Genomic_DNA"/>
</dbReference>
<dbReference type="PROSITE" id="PS51371">
    <property type="entry name" value="CBS"/>
    <property type="match status" value="2"/>
</dbReference>
<dbReference type="HAMAP" id="MF_01964">
    <property type="entry name" value="IMPDH"/>
    <property type="match status" value="1"/>
</dbReference>
<feature type="domain" description="CBS" evidence="21">
    <location>
        <begin position="152"/>
        <end position="210"/>
    </location>
</feature>
<evidence type="ECO:0000313" key="22">
    <source>
        <dbReference type="EMBL" id="MCY0966623.1"/>
    </source>
</evidence>
<dbReference type="SMART" id="SM00116">
    <property type="entry name" value="CBS"/>
    <property type="match status" value="2"/>
</dbReference>
<feature type="domain" description="CBS" evidence="21">
    <location>
        <begin position="93"/>
        <end position="150"/>
    </location>
</feature>
<dbReference type="GO" id="GO:0006177">
    <property type="term" value="P:GMP biosynthetic process"/>
    <property type="evidence" value="ECO:0007669"/>
    <property type="project" value="UniProtKB-UniRule"/>
</dbReference>
<evidence type="ECO:0000256" key="18">
    <source>
        <dbReference type="PROSITE-ProRule" id="PRU00703"/>
    </source>
</evidence>
<dbReference type="PANTHER" id="PTHR11911">
    <property type="entry name" value="INOSINE-5-MONOPHOSPHATE DEHYDROGENASE RELATED"/>
    <property type="match status" value="1"/>
</dbReference>
<evidence type="ECO:0000256" key="1">
    <source>
        <dbReference type="ARBA" id="ARBA00001958"/>
    </source>
</evidence>
<keyword evidence="5" id="KW-0677">Repeat</keyword>
<dbReference type="CDD" id="cd00381">
    <property type="entry name" value="IMPDH"/>
    <property type="match status" value="1"/>
</dbReference>
<dbReference type="InterPro" id="IPR015875">
    <property type="entry name" value="IMP_DH/GMP_Rdtase_CS"/>
</dbReference>
<evidence type="ECO:0000256" key="7">
    <source>
        <dbReference type="ARBA" id="ARBA00022755"/>
    </source>
</evidence>
<dbReference type="InterPro" id="IPR046342">
    <property type="entry name" value="CBS_dom_sf"/>
</dbReference>
<keyword evidence="11 18" id="KW-0129">CBS domain</keyword>
<dbReference type="SMART" id="SM01240">
    <property type="entry name" value="IMPDH"/>
    <property type="match status" value="1"/>
</dbReference>
<feature type="binding site" evidence="13">
    <location>
        <position position="478"/>
    </location>
    <ligand>
        <name>K(+)</name>
        <dbReference type="ChEBI" id="CHEBI:29103"/>
        <note>ligand shared between two tetrameric partners</note>
    </ligand>
</feature>
<evidence type="ECO:0000256" key="15">
    <source>
        <dbReference type="PIRSR" id="PIRSR000130-2"/>
    </source>
</evidence>
<comment type="cofactor">
    <cofactor evidence="1 13">
        <name>K(+)</name>
        <dbReference type="ChEBI" id="CHEBI:29103"/>
    </cofactor>
</comment>
<dbReference type="RefSeq" id="WP_283174825.1">
    <property type="nucleotide sequence ID" value="NZ_JAPNOA010000056.1"/>
</dbReference>
<dbReference type="PANTHER" id="PTHR11911:SF111">
    <property type="entry name" value="INOSINE-5'-MONOPHOSPHATE DEHYDROGENASE"/>
    <property type="match status" value="1"/>
</dbReference>
<dbReference type="AlphaFoldDB" id="A0A9X3IUW8"/>
<dbReference type="NCBIfam" id="TIGR01302">
    <property type="entry name" value="IMP_dehydrog"/>
    <property type="match status" value="1"/>
</dbReference>
<dbReference type="InterPro" id="IPR005990">
    <property type="entry name" value="IMP_DH"/>
</dbReference>
<evidence type="ECO:0000256" key="14">
    <source>
        <dbReference type="PIRSR" id="PIRSR000130-1"/>
    </source>
</evidence>
<comment type="subunit">
    <text evidence="3 13">Homotetramer.</text>
</comment>
<dbReference type="InterPro" id="IPR000644">
    <property type="entry name" value="CBS_dom"/>
</dbReference>
<keyword evidence="8 13" id="KW-0630">Potassium</keyword>
<dbReference type="Gene3D" id="3.20.20.70">
    <property type="entry name" value="Aldolase class I"/>
    <property type="match status" value="1"/>
</dbReference>
<evidence type="ECO:0000256" key="19">
    <source>
        <dbReference type="RuleBase" id="RU003927"/>
    </source>
</evidence>
<feature type="binding site" description="in other chain" evidence="13 17">
    <location>
        <position position="304"/>
    </location>
    <ligand>
        <name>K(+)</name>
        <dbReference type="ChEBI" id="CHEBI:29103"/>
        <note>ligand shared between two tetrameric partners</note>
    </ligand>
</feature>
<evidence type="ECO:0000256" key="2">
    <source>
        <dbReference type="ARBA" id="ARBA00005502"/>
    </source>
</evidence>
<dbReference type="GO" id="GO:0000166">
    <property type="term" value="F:nucleotide binding"/>
    <property type="evidence" value="ECO:0007669"/>
    <property type="project" value="UniProtKB-UniRule"/>
</dbReference>
<keyword evidence="10 13" id="KW-0520">NAD</keyword>
<evidence type="ECO:0000256" key="11">
    <source>
        <dbReference type="ARBA" id="ARBA00023122"/>
    </source>
</evidence>
<dbReference type="Proteomes" id="UP001150830">
    <property type="component" value="Unassembled WGS sequence"/>
</dbReference>
<dbReference type="Pfam" id="PF00571">
    <property type="entry name" value="CBS"/>
    <property type="match status" value="2"/>
</dbReference>
<evidence type="ECO:0000256" key="6">
    <source>
        <dbReference type="ARBA" id="ARBA00022749"/>
    </source>
</evidence>
<name>A0A9X3IUW8_9GAMM</name>
<reference evidence="22" key="1">
    <citation type="submission" date="2022-11" db="EMBL/GenBank/DDBJ databases">
        <title>Parathalassolutuus dongxingensis gen. nov., sp. nov., a novel member of family Oceanospirillaceae isolated from a coastal shrimp pond in Guangxi, China.</title>
        <authorList>
            <person name="Chen H."/>
        </authorList>
    </citation>
    <scope>NUCLEOTIDE SEQUENCE</scope>
    <source>
        <strain evidence="22">G-43</strain>
    </source>
</reference>
<dbReference type="GO" id="GO:0046872">
    <property type="term" value="F:metal ion binding"/>
    <property type="evidence" value="ECO:0007669"/>
    <property type="project" value="UniProtKB-UniRule"/>
</dbReference>
<comment type="activity regulation">
    <text evidence="13">Mycophenolic acid (MPA) is a non-competitive inhibitor that prevents formation of the closed enzyme conformation by binding to the same site as the amobile flap. In contrast, mizoribine monophosphate (MZP) is a competitive inhibitor that induces the closed conformation. MPA is a potent inhibitor of mammalian IMPDHs but a poor inhibitor of the bacterial enzymes. MZP is a more potent inhibitor of bacterial IMPDH.</text>
</comment>
<evidence type="ECO:0000256" key="17">
    <source>
        <dbReference type="PIRSR" id="PIRSR000130-4"/>
    </source>
</evidence>
<sequence>MLRIAQDALTFDDVLLVPGYSEVLPNQVVLKTRLTRGIELNIPLISAAMDTVTEARLAIAIAQEGGIGVIHKNLSIEEQAAEVRKVKKYESGVVKDPFTVTSSTTISRVLELSRQHNISGMPVVDDGELVGIVTSRDVRFEKNLDATVASVMTPKEQLVTVLEGTAPEVVQGLLHKHRIEKVLVLDAAGKLVGLMTVKDIDKAKAYPNAAKDDQGRLLVAAAVGTGAGTDERVDALVKAGVDVIVVDTAHGHTSNAMGTGVIDRVRWVKTKYPQVQVIGGNIATAEAAIALAEAGADGVKVGIGPGSICTTRIVAGVGVPQISAVANVAAAMEKYGVPVVADGGIRFSGDIAKAIAAGASVIMVGSMLAGTDEAPGEVELYQGRAYKSYRGMGSLGAMGQTQGSSDRYFQDKKAGVDKLVPEGIEGRIAVKGPLSNVVHQLMGGVRASMGYTGCATIDEMRTKPQFVKITAAGMKESHVHDVQITKEAPNYRLGD</sequence>
<feature type="binding site" evidence="13 15">
    <location>
        <position position="422"/>
    </location>
    <ligand>
        <name>IMP</name>
        <dbReference type="ChEBI" id="CHEBI:58053"/>
    </ligand>
</feature>
<comment type="pathway">
    <text evidence="13 20">Purine metabolism; XMP biosynthesis via de novo pathway; XMP from IMP: step 1/1.</text>
</comment>
<comment type="function">
    <text evidence="13">Catalyzes the conversion of inosine 5'-phosphate (IMP) to xanthosine 5'-phosphate (XMP), the first committed and rate-limiting step in the de novo synthesis of guanine nucleotides, and therefore plays an important role in the regulation of cell growth.</text>
</comment>
<evidence type="ECO:0000256" key="9">
    <source>
        <dbReference type="ARBA" id="ARBA00023002"/>
    </source>
</evidence>
<feature type="binding site" evidence="13">
    <location>
        <position position="476"/>
    </location>
    <ligand>
        <name>K(+)</name>
        <dbReference type="ChEBI" id="CHEBI:29103"/>
        <note>ligand shared between two tetrameric partners</note>
    </ligand>
</feature>
<comment type="caution">
    <text evidence="13">Lacks conserved residue(s) required for the propagation of feature annotation.</text>
</comment>
<keyword evidence="6 13" id="KW-0332">GMP biosynthesis</keyword>
<dbReference type="InterPro" id="IPR013785">
    <property type="entry name" value="Aldolase_TIM"/>
</dbReference>
<dbReference type="EC" id="1.1.1.205" evidence="13 20"/>
<protein>
    <recommendedName>
        <fullName evidence="13 20">Inosine-5'-monophosphate dehydrogenase</fullName>
        <shortName evidence="13">IMP dehydrogenase</shortName>
        <shortName evidence="13">IMPD</shortName>
        <shortName evidence="13">IMPDH</shortName>
        <ecNumber evidence="13 20">1.1.1.205</ecNumber>
    </recommendedName>
</protein>
<evidence type="ECO:0000256" key="12">
    <source>
        <dbReference type="ARBA" id="ARBA00048028"/>
    </source>
</evidence>
<dbReference type="SUPFAM" id="SSF54631">
    <property type="entry name" value="CBS-domain pair"/>
    <property type="match status" value="1"/>
</dbReference>
<evidence type="ECO:0000256" key="3">
    <source>
        <dbReference type="ARBA" id="ARBA00011881"/>
    </source>
</evidence>
<feature type="binding site" evidence="13 15">
    <location>
        <begin position="389"/>
        <end position="393"/>
    </location>
    <ligand>
        <name>IMP</name>
        <dbReference type="ChEBI" id="CHEBI:58053"/>
    </ligand>
</feature>
<evidence type="ECO:0000313" key="23">
    <source>
        <dbReference type="Proteomes" id="UP001150830"/>
    </source>
</evidence>
<feature type="active site" description="Proton acceptor" evidence="13 14">
    <location>
        <position position="407"/>
    </location>
</feature>